<keyword evidence="4" id="KW-1185">Reference proteome</keyword>
<proteinExistence type="predicted"/>
<feature type="transmembrane region" description="Helical" evidence="1">
    <location>
        <begin position="93"/>
        <end position="111"/>
    </location>
</feature>
<accession>A0A5D2G090</accession>
<keyword evidence="1" id="KW-0472">Membrane</keyword>
<reference evidence="3 4" key="1">
    <citation type="submission" date="2019-06" db="EMBL/GenBank/DDBJ databases">
        <title>WGS assembly of Gossypium darwinii.</title>
        <authorList>
            <person name="Chen Z.J."/>
            <person name="Sreedasyam A."/>
            <person name="Ando A."/>
            <person name="Song Q."/>
            <person name="De L."/>
            <person name="Hulse-Kemp A."/>
            <person name="Ding M."/>
            <person name="Ye W."/>
            <person name="Kirkbride R."/>
            <person name="Jenkins J."/>
            <person name="Plott C."/>
            <person name="Lovell J."/>
            <person name="Lin Y.-M."/>
            <person name="Vaughn R."/>
            <person name="Liu B."/>
            <person name="Li W."/>
            <person name="Simpson S."/>
            <person name="Scheffler B."/>
            <person name="Saski C."/>
            <person name="Grover C."/>
            <person name="Hu G."/>
            <person name="Conover J."/>
            <person name="Carlson J."/>
            <person name="Shu S."/>
            <person name="Boston L."/>
            <person name="Williams M."/>
            <person name="Peterson D."/>
            <person name="Mcgee K."/>
            <person name="Jones D."/>
            <person name="Wendel J."/>
            <person name="Stelly D."/>
            <person name="Grimwood J."/>
            <person name="Schmutz J."/>
        </authorList>
    </citation>
    <scope>NUCLEOTIDE SEQUENCE [LARGE SCALE GENOMIC DNA]</scope>
    <source>
        <strain evidence="3">1808015.09</strain>
    </source>
</reference>
<keyword evidence="2" id="KW-0732">Signal</keyword>
<gene>
    <name evidence="3" type="ORF">ES288_A07G181500v1</name>
</gene>
<evidence type="ECO:0000256" key="1">
    <source>
        <dbReference type="SAM" id="Phobius"/>
    </source>
</evidence>
<dbReference type="AlphaFoldDB" id="A0A5D2G090"/>
<protein>
    <submittedName>
        <fullName evidence="3">Uncharacterized protein</fullName>
    </submittedName>
</protein>
<dbReference type="EMBL" id="CM017694">
    <property type="protein sequence ID" value="TYH10499.1"/>
    <property type="molecule type" value="Genomic_DNA"/>
</dbReference>
<evidence type="ECO:0000313" key="4">
    <source>
        <dbReference type="Proteomes" id="UP000323506"/>
    </source>
</evidence>
<feature type="chain" id="PRO_5022858903" evidence="2">
    <location>
        <begin position="20"/>
        <end position="114"/>
    </location>
</feature>
<organism evidence="3 4">
    <name type="scientific">Gossypium darwinii</name>
    <name type="common">Darwin's cotton</name>
    <name type="synonym">Gossypium barbadense var. darwinii</name>
    <dbReference type="NCBI Taxonomy" id="34276"/>
    <lineage>
        <taxon>Eukaryota</taxon>
        <taxon>Viridiplantae</taxon>
        <taxon>Streptophyta</taxon>
        <taxon>Embryophyta</taxon>
        <taxon>Tracheophyta</taxon>
        <taxon>Spermatophyta</taxon>
        <taxon>Magnoliopsida</taxon>
        <taxon>eudicotyledons</taxon>
        <taxon>Gunneridae</taxon>
        <taxon>Pentapetalae</taxon>
        <taxon>rosids</taxon>
        <taxon>malvids</taxon>
        <taxon>Malvales</taxon>
        <taxon>Malvaceae</taxon>
        <taxon>Malvoideae</taxon>
        <taxon>Gossypium</taxon>
    </lineage>
</organism>
<keyword evidence="1" id="KW-1133">Transmembrane helix</keyword>
<keyword evidence="1" id="KW-0812">Transmembrane</keyword>
<sequence>MVISHPLLALFFCPPLILITPFGARLSFNCLSLFRCRISQCRCPPLYVRVFAAATNDGWVAALKTPNASLYIVFLQNQNVCCFNLYLVGDPSWVLLVAIFYLFEVVVWCLLTGN</sequence>
<dbReference type="Proteomes" id="UP000323506">
    <property type="component" value="Chromosome A07"/>
</dbReference>
<evidence type="ECO:0000256" key="2">
    <source>
        <dbReference type="SAM" id="SignalP"/>
    </source>
</evidence>
<name>A0A5D2G090_GOSDA</name>
<evidence type="ECO:0000313" key="3">
    <source>
        <dbReference type="EMBL" id="TYH10499.1"/>
    </source>
</evidence>
<feature type="signal peptide" evidence="2">
    <location>
        <begin position="1"/>
        <end position="19"/>
    </location>
</feature>